<dbReference type="EMBL" id="PQ015379">
    <property type="protein sequence ID" value="XDJ15064.1"/>
    <property type="molecule type" value="Genomic_DNA"/>
</dbReference>
<name>A0AB39CDY2_9VIRU</name>
<accession>A0AB39CDY2</accession>
<reference evidence="1" key="1">
    <citation type="submission" date="2024-07" db="EMBL/GenBank/DDBJ databases">
        <authorList>
            <person name="Bringhurst R.M."/>
            <person name="Homer T.E."/>
        </authorList>
    </citation>
    <scope>NUCLEOTIDE SEQUENCE</scope>
</reference>
<proteinExistence type="predicted"/>
<protein>
    <submittedName>
        <fullName evidence="1">Uncharacterized protein</fullName>
    </submittedName>
</protein>
<evidence type="ECO:0000313" key="1">
    <source>
        <dbReference type="EMBL" id="XDJ15064.1"/>
    </source>
</evidence>
<sequence length="89" mass="9678">MNNANFPQRGVSIESTVAIVAEYHPDSHTVTVTINGGSFAAASKAARDANRDRAIDVLRELESTLIYQYNTEQSEVERIIGAALSRVKA</sequence>
<organism evidence="1">
    <name type="scientific">Pseudomonas phage HRDY3</name>
    <dbReference type="NCBI Taxonomy" id="3236930"/>
    <lineage>
        <taxon>Viruses</taxon>
    </lineage>
</organism>